<comment type="caution">
    <text evidence="1">The sequence shown here is derived from an EMBL/GenBank/DDBJ whole genome shotgun (WGS) entry which is preliminary data.</text>
</comment>
<reference evidence="1 2" key="2">
    <citation type="journal article" date="2022" name="Mol. Ecol. Resour.">
        <title>The genomes of chicory, endive, great burdock and yacon provide insights into Asteraceae paleo-polyploidization history and plant inulin production.</title>
        <authorList>
            <person name="Fan W."/>
            <person name="Wang S."/>
            <person name="Wang H."/>
            <person name="Wang A."/>
            <person name="Jiang F."/>
            <person name="Liu H."/>
            <person name="Zhao H."/>
            <person name="Xu D."/>
            <person name="Zhang Y."/>
        </authorList>
    </citation>
    <scope>NUCLEOTIDE SEQUENCE [LARGE SCALE GENOMIC DNA]</scope>
    <source>
        <strain evidence="2">cv. Niubang</strain>
    </source>
</reference>
<organism evidence="1 2">
    <name type="scientific">Arctium lappa</name>
    <name type="common">Greater burdock</name>
    <name type="synonym">Lappa major</name>
    <dbReference type="NCBI Taxonomy" id="4217"/>
    <lineage>
        <taxon>Eukaryota</taxon>
        <taxon>Viridiplantae</taxon>
        <taxon>Streptophyta</taxon>
        <taxon>Embryophyta</taxon>
        <taxon>Tracheophyta</taxon>
        <taxon>Spermatophyta</taxon>
        <taxon>Magnoliopsida</taxon>
        <taxon>eudicotyledons</taxon>
        <taxon>Gunneridae</taxon>
        <taxon>Pentapetalae</taxon>
        <taxon>asterids</taxon>
        <taxon>campanulids</taxon>
        <taxon>Asterales</taxon>
        <taxon>Asteraceae</taxon>
        <taxon>Carduoideae</taxon>
        <taxon>Cardueae</taxon>
        <taxon>Arctiinae</taxon>
        <taxon>Arctium</taxon>
    </lineage>
</organism>
<dbReference type="EMBL" id="CM042048">
    <property type="protein sequence ID" value="KAI3759174.1"/>
    <property type="molecule type" value="Genomic_DNA"/>
</dbReference>
<accession>A0ACB9EJK1</accession>
<gene>
    <name evidence="1" type="ORF">L6452_06772</name>
</gene>
<evidence type="ECO:0000313" key="2">
    <source>
        <dbReference type="Proteomes" id="UP001055879"/>
    </source>
</evidence>
<protein>
    <submittedName>
        <fullName evidence="1">Uncharacterized protein</fullName>
    </submittedName>
</protein>
<sequence>MEMEMEKLRGKSMEVVTEKMKIFGEDQKTILNSKSNSWQLDSCSSLRSYGSMRKEMEWKLILACKLFEKWHNSEGGGEGMDSLWKAYENDHSTTITKSKNTKVDRHGQTEEDPDQ</sequence>
<dbReference type="Proteomes" id="UP001055879">
    <property type="component" value="Linkage Group LG02"/>
</dbReference>
<evidence type="ECO:0000313" key="1">
    <source>
        <dbReference type="EMBL" id="KAI3759174.1"/>
    </source>
</evidence>
<name>A0ACB9EJK1_ARCLA</name>
<reference evidence="2" key="1">
    <citation type="journal article" date="2022" name="Mol. Ecol. Resour.">
        <title>The genomes of chicory, endive, great burdock and yacon provide insights into Asteraceae palaeo-polyploidization history and plant inulin production.</title>
        <authorList>
            <person name="Fan W."/>
            <person name="Wang S."/>
            <person name="Wang H."/>
            <person name="Wang A."/>
            <person name="Jiang F."/>
            <person name="Liu H."/>
            <person name="Zhao H."/>
            <person name="Xu D."/>
            <person name="Zhang Y."/>
        </authorList>
    </citation>
    <scope>NUCLEOTIDE SEQUENCE [LARGE SCALE GENOMIC DNA]</scope>
    <source>
        <strain evidence="2">cv. Niubang</strain>
    </source>
</reference>
<proteinExistence type="predicted"/>
<keyword evidence="2" id="KW-1185">Reference proteome</keyword>